<organism evidence="2 3">
    <name type="scientific">Dietzia lutea</name>
    <dbReference type="NCBI Taxonomy" id="546160"/>
    <lineage>
        <taxon>Bacteria</taxon>
        <taxon>Bacillati</taxon>
        <taxon>Actinomycetota</taxon>
        <taxon>Actinomycetes</taxon>
        <taxon>Mycobacteriales</taxon>
        <taxon>Dietziaceae</taxon>
        <taxon>Dietzia</taxon>
    </lineage>
</organism>
<keyword evidence="1" id="KW-1133">Transmembrane helix</keyword>
<protein>
    <submittedName>
        <fullName evidence="2">Uncharacterized protein</fullName>
    </submittedName>
</protein>
<reference evidence="2 3" key="1">
    <citation type="submission" date="2016-04" db="EMBL/GenBank/DDBJ databases">
        <title>Complete genome sequence of Dietzia lutea YIM 80766T, a strain isolated from desert soil in Egypt.</title>
        <authorList>
            <person name="Zhao J."/>
            <person name="Hu B."/>
            <person name="Geng S."/>
            <person name="Nie Y."/>
            <person name="Tang Y."/>
        </authorList>
    </citation>
    <scope>NUCLEOTIDE SEQUENCE [LARGE SCALE GENOMIC DNA]</scope>
    <source>
        <strain evidence="2 3">YIM 80766</strain>
    </source>
</reference>
<keyword evidence="1" id="KW-0472">Membrane</keyword>
<feature type="transmembrane region" description="Helical" evidence="1">
    <location>
        <begin position="79"/>
        <end position="99"/>
    </location>
</feature>
<dbReference type="KEGG" id="dlu:A6035_00560"/>
<evidence type="ECO:0000256" key="1">
    <source>
        <dbReference type="SAM" id="Phobius"/>
    </source>
</evidence>
<name>A0A2S1R3P5_9ACTN</name>
<gene>
    <name evidence="2" type="ORF">A6035_00560</name>
</gene>
<proteinExistence type="predicted"/>
<keyword evidence="1" id="KW-0812">Transmembrane</keyword>
<feature type="transmembrane region" description="Helical" evidence="1">
    <location>
        <begin position="12"/>
        <end position="36"/>
    </location>
</feature>
<dbReference type="AlphaFoldDB" id="A0A2S1R3P5"/>
<keyword evidence="3" id="KW-1185">Reference proteome</keyword>
<sequence>MSIYAIATRWDHQAFAATMQPFVVLTSLIGAGAVTISTPNSAPVLEPMMWVFTAVGLPAGLIAGNLLHRVVPARIGRLIVILLGIVGALTAIGAGLTAAPTGH</sequence>
<dbReference type="Proteomes" id="UP000244928">
    <property type="component" value="Chromosome"/>
</dbReference>
<evidence type="ECO:0000313" key="2">
    <source>
        <dbReference type="EMBL" id="AWH90918.1"/>
    </source>
</evidence>
<accession>A0A2S1R3P5</accession>
<feature type="transmembrane region" description="Helical" evidence="1">
    <location>
        <begin position="48"/>
        <end position="67"/>
    </location>
</feature>
<evidence type="ECO:0000313" key="3">
    <source>
        <dbReference type="Proteomes" id="UP000244928"/>
    </source>
</evidence>
<dbReference type="EMBL" id="CP015449">
    <property type="protein sequence ID" value="AWH90918.1"/>
    <property type="molecule type" value="Genomic_DNA"/>
</dbReference>